<dbReference type="STRING" id="1120995.SAMN02745245_00642"/>
<dbReference type="InterPro" id="IPR020578">
    <property type="entry name" value="Aminotrans_V_PyrdxlP_BS"/>
</dbReference>
<dbReference type="Proteomes" id="UP000184032">
    <property type="component" value="Unassembled WGS sequence"/>
</dbReference>
<dbReference type="Gene3D" id="3.90.1150.10">
    <property type="entry name" value="Aspartate Aminotransferase, domain 1"/>
    <property type="match status" value="1"/>
</dbReference>
<evidence type="ECO:0000256" key="4">
    <source>
        <dbReference type="PIRSR" id="PIRSR000524-1"/>
    </source>
</evidence>
<dbReference type="PROSITE" id="PS00595">
    <property type="entry name" value="AA_TRANSFER_CLASS_5"/>
    <property type="match status" value="1"/>
</dbReference>
<evidence type="ECO:0000256" key="5">
    <source>
        <dbReference type="PIRSR" id="PIRSR000524-50"/>
    </source>
</evidence>
<comment type="similarity">
    <text evidence="2 6">Belongs to the class-V pyridoxal-phosphate-dependent aminotransferase family.</text>
</comment>
<dbReference type="GO" id="GO:0008453">
    <property type="term" value="F:alanine-glyoxylate transaminase activity"/>
    <property type="evidence" value="ECO:0007669"/>
    <property type="project" value="TreeGrafter"/>
</dbReference>
<keyword evidence="9" id="KW-0032">Aminotransferase</keyword>
<evidence type="ECO:0000313" key="10">
    <source>
        <dbReference type="Proteomes" id="UP000184032"/>
    </source>
</evidence>
<feature type="domain" description="Aminotransferase class V" evidence="8">
    <location>
        <begin position="85"/>
        <end position="321"/>
    </location>
</feature>
<protein>
    <submittedName>
        <fullName evidence="9">Phosphoserine aminotransferase, putative</fullName>
    </submittedName>
</protein>
<feature type="binding site" evidence="4">
    <location>
        <position position="331"/>
    </location>
    <ligand>
        <name>substrate</name>
    </ligand>
</feature>
<dbReference type="PIRSF" id="PIRSF000524">
    <property type="entry name" value="SPT"/>
    <property type="match status" value="1"/>
</dbReference>
<dbReference type="GO" id="GO:0019265">
    <property type="term" value="P:glycine biosynthetic process, by transamination of glyoxylate"/>
    <property type="evidence" value="ECO:0007669"/>
    <property type="project" value="TreeGrafter"/>
</dbReference>
<dbReference type="PANTHER" id="PTHR21152:SF40">
    <property type="entry name" value="ALANINE--GLYOXYLATE AMINOTRANSFERASE"/>
    <property type="match status" value="1"/>
</dbReference>
<evidence type="ECO:0000259" key="8">
    <source>
        <dbReference type="Pfam" id="PF00266"/>
    </source>
</evidence>
<accession>A0A1M5QKG5</accession>
<reference evidence="9 10" key="1">
    <citation type="submission" date="2016-11" db="EMBL/GenBank/DDBJ databases">
        <authorList>
            <person name="Jaros S."/>
            <person name="Januszkiewicz K."/>
            <person name="Wedrychowicz H."/>
        </authorList>
    </citation>
    <scope>NUCLEOTIDE SEQUENCE [LARGE SCALE GENOMIC DNA]</scope>
    <source>
        <strain evidence="9 10">DSM 21120</strain>
    </source>
</reference>
<keyword evidence="10" id="KW-1185">Reference proteome</keyword>
<sequence>MKLFIPGPTYVREEVLMQMTKPLIGHRTKDASVLQKNITENMKQVFMTENMVLCSTSSGCGLMEGAIRSCTSSKAAVFSIGSFGNKWHKIGISNGLDVDLYKVELGETIDANFVDEVLKKNDYDFVAITHNETSTGVVTPIEEIAEVMKKYGNIVWAVDAVSSAGGMKIETDELGIDILITSTQKCLALPPGMAFCTFSEKAIERAKTVENRGNYFDLLSLYNDILKRDYQYPNTPNISLMYAAEYQLNHMVNEEGLEDRFNRHREMAEYVRNWALENFALFPKDVKYASDTVTCVLNNKNLDIGNLNRELAKRGMTISNGYGDLKDKTFRIAHMGDLTMDDIKELLENIDEIRGGL</sequence>
<proteinExistence type="inferred from homology"/>
<keyword evidence="9" id="KW-0808">Transferase</keyword>
<evidence type="ECO:0000256" key="2">
    <source>
        <dbReference type="ARBA" id="ARBA00009236"/>
    </source>
</evidence>
<dbReference type="EMBL" id="FQXI01000003">
    <property type="protein sequence ID" value="SHH14582.1"/>
    <property type="molecule type" value="Genomic_DNA"/>
</dbReference>
<evidence type="ECO:0000256" key="7">
    <source>
        <dbReference type="RuleBase" id="RU004504"/>
    </source>
</evidence>
<comment type="cofactor">
    <cofactor evidence="1 5 7">
        <name>pyridoxal 5'-phosphate</name>
        <dbReference type="ChEBI" id="CHEBI:597326"/>
    </cofactor>
</comment>
<dbReference type="Gene3D" id="3.40.640.10">
    <property type="entry name" value="Type I PLP-dependent aspartate aminotransferase-like (Major domain)"/>
    <property type="match status" value="1"/>
</dbReference>
<evidence type="ECO:0000256" key="6">
    <source>
        <dbReference type="RuleBase" id="RU004075"/>
    </source>
</evidence>
<keyword evidence="3 5" id="KW-0663">Pyridoxal phosphate</keyword>
<evidence type="ECO:0000256" key="1">
    <source>
        <dbReference type="ARBA" id="ARBA00001933"/>
    </source>
</evidence>
<organism evidence="9 10">
    <name type="scientific">Anaerosphaera aminiphila DSM 21120</name>
    <dbReference type="NCBI Taxonomy" id="1120995"/>
    <lineage>
        <taxon>Bacteria</taxon>
        <taxon>Bacillati</taxon>
        <taxon>Bacillota</taxon>
        <taxon>Tissierellia</taxon>
        <taxon>Tissierellales</taxon>
        <taxon>Peptoniphilaceae</taxon>
        <taxon>Anaerosphaera</taxon>
    </lineage>
</organism>
<evidence type="ECO:0000313" key="9">
    <source>
        <dbReference type="EMBL" id="SHH14582.1"/>
    </source>
</evidence>
<dbReference type="Pfam" id="PF00266">
    <property type="entry name" value="Aminotran_5"/>
    <property type="match status" value="1"/>
</dbReference>
<dbReference type="InterPro" id="IPR000192">
    <property type="entry name" value="Aminotrans_V_dom"/>
</dbReference>
<dbReference type="InterPro" id="IPR024169">
    <property type="entry name" value="SP_NH2Trfase/AEP_transaminase"/>
</dbReference>
<feature type="modified residue" description="N6-(pyridoxal phosphate)lysine" evidence="5">
    <location>
        <position position="185"/>
    </location>
</feature>
<dbReference type="GO" id="GO:0004760">
    <property type="term" value="F:L-serine-pyruvate transaminase activity"/>
    <property type="evidence" value="ECO:0007669"/>
    <property type="project" value="TreeGrafter"/>
</dbReference>
<dbReference type="AlphaFoldDB" id="A0A1M5QKG5"/>
<dbReference type="RefSeq" id="WP_073183709.1">
    <property type="nucleotide sequence ID" value="NZ_FQXI01000003.1"/>
</dbReference>
<dbReference type="OrthoDB" id="389074at2"/>
<dbReference type="InterPro" id="IPR015424">
    <property type="entry name" value="PyrdxlP-dep_Trfase"/>
</dbReference>
<gene>
    <name evidence="9" type="ORF">SAMN02745245_00642</name>
</gene>
<name>A0A1M5QKG5_9FIRM</name>
<dbReference type="InterPro" id="IPR015422">
    <property type="entry name" value="PyrdxlP-dep_Trfase_small"/>
</dbReference>
<dbReference type="SUPFAM" id="SSF53383">
    <property type="entry name" value="PLP-dependent transferases"/>
    <property type="match status" value="1"/>
</dbReference>
<dbReference type="PANTHER" id="PTHR21152">
    <property type="entry name" value="AMINOTRANSFERASE CLASS V"/>
    <property type="match status" value="1"/>
</dbReference>
<dbReference type="InterPro" id="IPR015421">
    <property type="entry name" value="PyrdxlP-dep_Trfase_major"/>
</dbReference>
<evidence type="ECO:0000256" key="3">
    <source>
        <dbReference type="ARBA" id="ARBA00022898"/>
    </source>
</evidence>